<reference evidence="2" key="1">
    <citation type="submission" date="2020-05" db="UniProtKB">
        <authorList>
            <consortium name="EnsemblMetazoa"/>
        </authorList>
    </citation>
    <scope>IDENTIFICATION</scope>
    <source>
        <strain evidence="2">BB02</strain>
    </source>
</reference>
<sequence>MEKMKRDVGTARGESSTAAVESVSTRAGGVMATLIVTTIRMRPTALCCLVLLSSFAVTVASALTRSSAAMARKIALIIVTRKAAGPKSVAQTSSVVTVGNVLVFTKSAMAEMNVRTALMNLLAVGHDSNDVYCLVL</sequence>
<protein>
    <submittedName>
        <fullName evidence="2">Uncharacterized protein</fullName>
    </submittedName>
</protein>
<organism evidence="2 3">
    <name type="scientific">Biomphalaria glabrata</name>
    <name type="common">Bloodfluke planorb</name>
    <name type="synonym">Freshwater snail</name>
    <dbReference type="NCBI Taxonomy" id="6526"/>
    <lineage>
        <taxon>Eukaryota</taxon>
        <taxon>Metazoa</taxon>
        <taxon>Spiralia</taxon>
        <taxon>Lophotrochozoa</taxon>
        <taxon>Mollusca</taxon>
        <taxon>Gastropoda</taxon>
        <taxon>Heterobranchia</taxon>
        <taxon>Euthyneura</taxon>
        <taxon>Panpulmonata</taxon>
        <taxon>Hygrophila</taxon>
        <taxon>Lymnaeoidea</taxon>
        <taxon>Planorbidae</taxon>
        <taxon>Biomphalaria</taxon>
    </lineage>
</organism>
<keyword evidence="1" id="KW-0472">Membrane</keyword>
<evidence type="ECO:0000313" key="3">
    <source>
        <dbReference type="Proteomes" id="UP000076420"/>
    </source>
</evidence>
<dbReference type="Proteomes" id="UP000076420">
    <property type="component" value="Unassembled WGS sequence"/>
</dbReference>
<proteinExistence type="predicted"/>
<dbReference type="KEGG" id="bgt:106076396"/>
<dbReference type="EnsemblMetazoa" id="BGLB038359-RA">
    <property type="protein sequence ID" value="BGLB038359-PA"/>
    <property type="gene ID" value="BGLB038359"/>
</dbReference>
<evidence type="ECO:0000256" key="1">
    <source>
        <dbReference type="SAM" id="Phobius"/>
    </source>
</evidence>
<dbReference type="AlphaFoldDB" id="A0A2C9M4N7"/>
<feature type="transmembrane region" description="Helical" evidence="1">
    <location>
        <begin position="43"/>
        <end position="63"/>
    </location>
</feature>
<evidence type="ECO:0000313" key="2">
    <source>
        <dbReference type="EnsemblMetazoa" id="BGLB038359-PA"/>
    </source>
</evidence>
<dbReference type="VEuPathDB" id="VectorBase:BGLB038359"/>
<name>A0A2C9M4N7_BIOGL</name>
<keyword evidence="1" id="KW-1133">Transmembrane helix</keyword>
<keyword evidence="1" id="KW-0812">Transmembrane</keyword>
<accession>A0A2C9M4N7</accession>
<gene>
    <name evidence="2" type="primary">106076396</name>
</gene>